<dbReference type="AlphaFoldDB" id="A0A5A7PS70"/>
<evidence type="ECO:0000256" key="2">
    <source>
        <dbReference type="ARBA" id="ARBA00022737"/>
    </source>
</evidence>
<dbReference type="GO" id="GO:0008270">
    <property type="term" value="F:zinc ion binding"/>
    <property type="evidence" value="ECO:0007669"/>
    <property type="project" value="UniProtKB-KW"/>
</dbReference>
<evidence type="ECO:0000256" key="6">
    <source>
        <dbReference type="SAM" id="Coils"/>
    </source>
</evidence>
<feature type="zinc finger region" description="C3H1-type" evidence="5">
    <location>
        <begin position="333"/>
        <end position="361"/>
    </location>
</feature>
<dbReference type="PANTHER" id="PTHR12547">
    <property type="entry name" value="CCCH ZINC FINGER/TIS11-RELATED"/>
    <property type="match status" value="1"/>
</dbReference>
<feature type="domain" description="C3H1-type" evidence="7">
    <location>
        <begin position="333"/>
        <end position="361"/>
    </location>
</feature>
<keyword evidence="6" id="KW-0175">Coiled coil</keyword>
<dbReference type="Gene3D" id="4.10.1000.10">
    <property type="entry name" value="Zinc finger, CCCH-type"/>
    <property type="match status" value="2"/>
</dbReference>
<evidence type="ECO:0000259" key="7">
    <source>
        <dbReference type="PROSITE" id="PS50103"/>
    </source>
</evidence>
<dbReference type="InterPro" id="IPR036855">
    <property type="entry name" value="Znf_CCCH_sf"/>
</dbReference>
<dbReference type="OrthoDB" id="410307at2759"/>
<keyword evidence="1 5" id="KW-0479">Metal-binding</keyword>
<keyword evidence="3 5" id="KW-0863">Zinc-finger</keyword>
<keyword evidence="9" id="KW-1185">Reference proteome</keyword>
<dbReference type="InterPro" id="IPR045877">
    <property type="entry name" value="ZFP36-like"/>
</dbReference>
<evidence type="ECO:0000313" key="9">
    <source>
        <dbReference type="Proteomes" id="UP000325081"/>
    </source>
</evidence>
<organism evidence="8 9">
    <name type="scientific">Striga asiatica</name>
    <name type="common">Asiatic witchweed</name>
    <name type="synonym">Buchnera asiatica</name>
    <dbReference type="NCBI Taxonomy" id="4170"/>
    <lineage>
        <taxon>Eukaryota</taxon>
        <taxon>Viridiplantae</taxon>
        <taxon>Streptophyta</taxon>
        <taxon>Embryophyta</taxon>
        <taxon>Tracheophyta</taxon>
        <taxon>Spermatophyta</taxon>
        <taxon>Magnoliopsida</taxon>
        <taxon>eudicotyledons</taxon>
        <taxon>Gunneridae</taxon>
        <taxon>Pentapetalae</taxon>
        <taxon>asterids</taxon>
        <taxon>lamiids</taxon>
        <taxon>Lamiales</taxon>
        <taxon>Orobanchaceae</taxon>
        <taxon>Buchnereae</taxon>
        <taxon>Striga</taxon>
    </lineage>
</organism>
<dbReference type="GO" id="GO:0003729">
    <property type="term" value="F:mRNA binding"/>
    <property type="evidence" value="ECO:0007669"/>
    <property type="project" value="InterPro"/>
</dbReference>
<dbReference type="PROSITE" id="PS50103">
    <property type="entry name" value="ZF_C3H1"/>
    <property type="match status" value="2"/>
</dbReference>
<evidence type="ECO:0000256" key="4">
    <source>
        <dbReference type="ARBA" id="ARBA00022833"/>
    </source>
</evidence>
<evidence type="ECO:0000256" key="3">
    <source>
        <dbReference type="ARBA" id="ARBA00022771"/>
    </source>
</evidence>
<dbReference type="Proteomes" id="UP000325081">
    <property type="component" value="Unassembled WGS sequence"/>
</dbReference>
<dbReference type="Pfam" id="PF00642">
    <property type="entry name" value="zf-CCCH"/>
    <property type="match status" value="1"/>
</dbReference>
<proteinExistence type="predicted"/>
<dbReference type="FunFam" id="4.10.1000.10:FF:000002">
    <property type="entry name" value="Zinc finger protein 36, C3H1 type-like 1"/>
    <property type="match status" value="1"/>
</dbReference>
<dbReference type="PANTHER" id="PTHR12547:SF162">
    <property type="entry name" value="ZINC FINGER CCCH DOMAIN-CONTAINING PROTEIN 15"/>
    <property type="match status" value="1"/>
</dbReference>
<dbReference type="FunFam" id="4.10.1000.10:FF:000001">
    <property type="entry name" value="zinc finger CCCH domain-containing protein 15-like"/>
    <property type="match status" value="1"/>
</dbReference>
<reference evidence="9" key="1">
    <citation type="journal article" date="2019" name="Curr. Biol.">
        <title>Genome Sequence of Striga asiatica Provides Insight into the Evolution of Plant Parasitism.</title>
        <authorList>
            <person name="Yoshida S."/>
            <person name="Kim S."/>
            <person name="Wafula E.K."/>
            <person name="Tanskanen J."/>
            <person name="Kim Y.M."/>
            <person name="Honaas L."/>
            <person name="Yang Z."/>
            <person name="Spallek T."/>
            <person name="Conn C.E."/>
            <person name="Ichihashi Y."/>
            <person name="Cheong K."/>
            <person name="Cui S."/>
            <person name="Der J.P."/>
            <person name="Gundlach H."/>
            <person name="Jiao Y."/>
            <person name="Hori C."/>
            <person name="Ishida J.K."/>
            <person name="Kasahara H."/>
            <person name="Kiba T."/>
            <person name="Kim M.S."/>
            <person name="Koo N."/>
            <person name="Laohavisit A."/>
            <person name="Lee Y.H."/>
            <person name="Lumba S."/>
            <person name="McCourt P."/>
            <person name="Mortimer J.C."/>
            <person name="Mutuku J.M."/>
            <person name="Nomura T."/>
            <person name="Sasaki-Sekimoto Y."/>
            <person name="Seto Y."/>
            <person name="Wang Y."/>
            <person name="Wakatake T."/>
            <person name="Sakakibara H."/>
            <person name="Demura T."/>
            <person name="Yamaguchi S."/>
            <person name="Yoneyama K."/>
            <person name="Manabe R.I."/>
            <person name="Nelson D.C."/>
            <person name="Schulman A.H."/>
            <person name="Timko M.P."/>
            <person name="dePamphilis C.W."/>
            <person name="Choi D."/>
            <person name="Shirasu K."/>
        </authorList>
    </citation>
    <scope>NUCLEOTIDE SEQUENCE [LARGE SCALE GENOMIC DNA]</scope>
    <source>
        <strain evidence="9">cv. UVA1</strain>
    </source>
</reference>
<keyword evidence="4 5" id="KW-0862">Zinc</keyword>
<gene>
    <name evidence="8" type="ORF">STAS_11888</name>
</gene>
<dbReference type="EMBL" id="BKCP01004984">
    <property type="protein sequence ID" value="GER35604.1"/>
    <property type="molecule type" value="Genomic_DNA"/>
</dbReference>
<accession>A0A5A7PS70</accession>
<comment type="caution">
    <text evidence="8">The sequence shown here is derived from an EMBL/GenBank/DDBJ whole genome shotgun (WGS) entry which is preliminary data.</text>
</comment>
<keyword evidence="2" id="KW-0677">Repeat</keyword>
<evidence type="ECO:0000256" key="1">
    <source>
        <dbReference type="ARBA" id="ARBA00022723"/>
    </source>
</evidence>
<feature type="domain" description="C3H1-type" evidence="7">
    <location>
        <begin position="295"/>
        <end position="323"/>
    </location>
</feature>
<sequence>MDPVKINGHALNSQVDIAATITNYPAPPHTRYFLLPPLYIYSTSACLNTPHAAFPFSRFCKNPPKENASFETAAKSAAGAVAPSPRFSRSINPFLSPTSPADYEYLNSDAAFYTSLFQSCSPSSISDGGGDAERRLRDSRCILEYQQLYNRYTLCLAQLQDAIEEADALRRENDELRLSNAELSRRVALLFSRDRLLSEFSRLNLASSPAAAPPTRAASPQLRSMITEQNRFDRKNTERVSLPKSISVRSKGYLKLTRPNRDTTRQKSQQQQRVYVPGAKKEEEALELDVYNQGMLKTELCNKWQESGTCPYGDNCQFAHGINELRPVIRHPRYKTEVCRMVLSGDICPYGHRCHFRHSLTEEERLTLMAAQPPR</sequence>
<dbReference type="InterPro" id="IPR000571">
    <property type="entry name" value="Znf_CCCH"/>
</dbReference>
<feature type="zinc finger region" description="C3H1-type" evidence="5">
    <location>
        <begin position="295"/>
        <end position="323"/>
    </location>
</feature>
<evidence type="ECO:0000256" key="5">
    <source>
        <dbReference type="PROSITE-ProRule" id="PRU00723"/>
    </source>
</evidence>
<name>A0A5A7PS70_STRAF</name>
<dbReference type="SUPFAM" id="SSF90229">
    <property type="entry name" value="CCCH zinc finger"/>
    <property type="match status" value="2"/>
</dbReference>
<dbReference type="SMART" id="SM00356">
    <property type="entry name" value="ZnF_C3H1"/>
    <property type="match status" value="2"/>
</dbReference>
<evidence type="ECO:0000313" key="8">
    <source>
        <dbReference type="EMBL" id="GER35604.1"/>
    </source>
</evidence>
<protein>
    <submittedName>
        <fullName evidence="8">Zinc finger protein</fullName>
    </submittedName>
</protein>
<feature type="coiled-coil region" evidence="6">
    <location>
        <begin position="152"/>
        <end position="186"/>
    </location>
</feature>